<proteinExistence type="predicted"/>
<evidence type="ECO:0000313" key="1">
    <source>
        <dbReference type="EMBL" id="MES1923517.1"/>
    </source>
</evidence>
<evidence type="ECO:0000313" key="2">
    <source>
        <dbReference type="Proteomes" id="UP001439008"/>
    </source>
</evidence>
<organism evidence="1 2">
    <name type="scientific">Bonamia ostreae</name>
    <dbReference type="NCBI Taxonomy" id="126728"/>
    <lineage>
        <taxon>Eukaryota</taxon>
        <taxon>Sar</taxon>
        <taxon>Rhizaria</taxon>
        <taxon>Endomyxa</taxon>
        <taxon>Ascetosporea</taxon>
        <taxon>Haplosporida</taxon>
        <taxon>Bonamia</taxon>
    </lineage>
</organism>
<sequence>NKTISEKDEFYNANPGLADRMHCIVYVVKSVNPNGLLFDEICEKIFKTVGRDYGEQSKYLFSSYMYLKV</sequence>
<keyword evidence="2" id="KW-1185">Reference proteome</keyword>
<reference evidence="1 2" key="1">
    <citation type="journal article" date="2024" name="BMC Biol.">
        <title>Comparative genomics of Ascetosporea gives new insight into the evolutionary basis for animal parasitism in Rhizaria.</title>
        <authorList>
            <person name="Hiltunen Thoren M."/>
            <person name="Onut-Brannstrom I."/>
            <person name="Alfjorden A."/>
            <person name="Peckova H."/>
            <person name="Swords F."/>
            <person name="Hooper C."/>
            <person name="Holzer A.S."/>
            <person name="Bass D."/>
            <person name="Burki F."/>
        </authorList>
    </citation>
    <scope>NUCLEOTIDE SEQUENCE [LARGE SCALE GENOMIC DNA]</scope>
    <source>
        <strain evidence="1">20-A016</strain>
    </source>
</reference>
<comment type="caution">
    <text evidence="1">The sequence shown here is derived from an EMBL/GenBank/DDBJ whole genome shotgun (WGS) entry which is preliminary data.</text>
</comment>
<dbReference type="EMBL" id="JBDODL010006603">
    <property type="protein sequence ID" value="MES1923517.1"/>
    <property type="molecule type" value="Genomic_DNA"/>
</dbReference>
<dbReference type="Proteomes" id="UP001439008">
    <property type="component" value="Unassembled WGS sequence"/>
</dbReference>
<gene>
    <name evidence="1" type="ORF">MHBO_005100</name>
</gene>
<name>A0ABV2AV35_9EUKA</name>
<protein>
    <submittedName>
        <fullName evidence="1">Uncharacterized protein</fullName>
    </submittedName>
</protein>
<feature type="non-terminal residue" evidence="1">
    <location>
        <position position="1"/>
    </location>
</feature>
<accession>A0ABV2AV35</accession>